<evidence type="ECO:0000313" key="1">
    <source>
        <dbReference type="EMBL" id="ORY66778.1"/>
    </source>
</evidence>
<dbReference type="Proteomes" id="UP000193467">
    <property type="component" value="Unassembled WGS sequence"/>
</dbReference>
<sequence>MAADSTTHHSLARCISRLKLDERASTRFAYSGGVTKLLEVVVRCCECSGTWGRARYRMLRLSS</sequence>
<evidence type="ECO:0000313" key="2">
    <source>
        <dbReference type="Proteomes" id="UP000193467"/>
    </source>
</evidence>
<dbReference type="InParanoid" id="A0A1Y2E5D3"/>
<gene>
    <name evidence="1" type="ORF">BCR35DRAFT_181531</name>
</gene>
<dbReference type="EMBL" id="MCGR01000062">
    <property type="protein sequence ID" value="ORY66778.1"/>
    <property type="molecule type" value="Genomic_DNA"/>
</dbReference>
<organism evidence="1 2">
    <name type="scientific">Leucosporidium creatinivorum</name>
    <dbReference type="NCBI Taxonomy" id="106004"/>
    <lineage>
        <taxon>Eukaryota</taxon>
        <taxon>Fungi</taxon>
        <taxon>Dikarya</taxon>
        <taxon>Basidiomycota</taxon>
        <taxon>Pucciniomycotina</taxon>
        <taxon>Microbotryomycetes</taxon>
        <taxon>Leucosporidiales</taxon>
        <taxon>Leucosporidium</taxon>
    </lineage>
</organism>
<keyword evidence="2" id="KW-1185">Reference proteome</keyword>
<proteinExistence type="predicted"/>
<reference evidence="1 2" key="1">
    <citation type="submission" date="2016-07" db="EMBL/GenBank/DDBJ databases">
        <title>Pervasive Adenine N6-methylation of Active Genes in Fungi.</title>
        <authorList>
            <consortium name="DOE Joint Genome Institute"/>
            <person name="Mondo S.J."/>
            <person name="Dannebaum R.O."/>
            <person name="Kuo R.C."/>
            <person name="Labutti K."/>
            <person name="Haridas S."/>
            <person name="Kuo A."/>
            <person name="Salamov A."/>
            <person name="Ahrendt S.R."/>
            <person name="Lipzen A."/>
            <person name="Sullivan W."/>
            <person name="Andreopoulos W.B."/>
            <person name="Clum A."/>
            <person name="Lindquist E."/>
            <person name="Daum C."/>
            <person name="Ramamoorthy G.K."/>
            <person name="Gryganskyi A."/>
            <person name="Culley D."/>
            <person name="Magnuson J.K."/>
            <person name="James T.Y."/>
            <person name="O'Malley M.A."/>
            <person name="Stajich J.E."/>
            <person name="Spatafora J.W."/>
            <person name="Visel A."/>
            <person name="Grigoriev I.V."/>
        </authorList>
    </citation>
    <scope>NUCLEOTIDE SEQUENCE [LARGE SCALE GENOMIC DNA]</scope>
    <source>
        <strain evidence="1 2">62-1032</strain>
    </source>
</reference>
<dbReference type="AlphaFoldDB" id="A0A1Y2E5D3"/>
<name>A0A1Y2E5D3_9BASI</name>
<comment type="caution">
    <text evidence="1">The sequence shown here is derived from an EMBL/GenBank/DDBJ whole genome shotgun (WGS) entry which is preliminary data.</text>
</comment>
<protein>
    <submittedName>
        <fullName evidence="1">Uncharacterized protein</fullName>
    </submittedName>
</protein>
<accession>A0A1Y2E5D3</accession>